<dbReference type="InterPro" id="IPR045518">
    <property type="entry name" value="2EXR"/>
</dbReference>
<reference evidence="2 3" key="1">
    <citation type="submission" date="2024-03" db="EMBL/GenBank/DDBJ databases">
        <title>A high-quality draft genome sequence of Diaporthe vaccinii, a causative agent of upright dieback and viscid rot disease in cranberry plants.</title>
        <authorList>
            <person name="Sarrasin M."/>
            <person name="Lang B.F."/>
            <person name="Burger G."/>
        </authorList>
    </citation>
    <scope>NUCLEOTIDE SEQUENCE [LARGE SCALE GENOMIC DNA]</scope>
    <source>
        <strain evidence="2 3">IS7</strain>
    </source>
</reference>
<gene>
    <name evidence="2" type="ORF">FJTKL_08612</name>
</gene>
<keyword evidence="3" id="KW-1185">Reference proteome</keyword>
<evidence type="ECO:0000313" key="2">
    <source>
        <dbReference type="EMBL" id="KAL2284764.1"/>
    </source>
</evidence>
<evidence type="ECO:0000313" key="3">
    <source>
        <dbReference type="Proteomes" id="UP001600888"/>
    </source>
</evidence>
<sequence>MFAMPSFQSLPAELRLDIWELAMPDWSEPAVLPWHHAHDCGNDPPVISPQPSIFNVCQESRVVVEKNKKYVFTWAENSQGDKFDNLVIRQYMRHDAVYVARSQFHWFRRHQLILQQRNPGPEARDYLRYNTVLTSLTHLALDSSIFIENPTKVRLWFKKLPRCLLQLRKITIVFGRQWERPARRPSELLGKGNRVRKSEKEYDAVSKEWAYKEVEPPLALEELKTWSSDQTIRLCHDDPASSRRLLDLHTELRCLLDSTKPFDDVPDESRWKFNNFIPAWDIELAFAKLVVKKWA</sequence>
<proteinExistence type="predicted"/>
<protein>
    <recommendedName>
        <fullName evidence="1">2EXR domain-containing protein</fullName>
    </recommendedName>
</protein>
<accession>A0ABR4EQP9</accession>
<dbReference type="Proteomes" id="UP001600888">
    <property type="component" value="Unassembled WGS sequence"/>
</dbReference>
<name>A0ABR4EQP9_9PEZI</name>
<organism evidence="2 3">
    <name type="scientific">Diaporthe vaccinii</name>
    <dbReference type="NCBI Taxonomy" id="105482"/>
    <lineage>
        <taxon>Eukaryota</taxon>
        <taxon>Fungi</taxon>
        <taxon>Dikarya</taxon>
        <taxon>Ascomycota</taxon>
        <taxon>Pezizomycotina</taxon>
        <taxon>Sordariomycetes</taxon>
        <taxon>Sordariomycetidae</taxon>
        <taxon>Diaporthales</taxon>
        <taxon>Diaporthaceae</taxon>
        <taxon>Diaporthe</taxon>
        <taxon>Diaporthe eres species complex</taxon>
    </lineage>
</organism>
<feature type="domain" description="2EXR" evidence="1">
    <location>
        <begin position="5"/>
        <end position="72"/>
    </location>
</feature>
<dbReference type="EMBL" id="JBAWTH010000034">
    <property type="protein sequence ID" value="KAL2284764.1"/>
    <property type="molecule type" value="Genomic_DNA"/>
</dbReference>
<comment type="caution">
    <text evidence="2">The sequence shown here is derived from an EMBL/GenBank/DDBJ whole genome shotgun (WGS) entry which is preliminary data.</text>
</comment>
<dbReference type="Pfam" id="PF20150">
    <property type="entry name" value="2EXR"/>
    <property type="match status" value="1"/>
</dbReference>
<evidence type="ECO:0000259" key="1">
    <source>
        <dbReference type="Pfam" id="PF20150"/>
    </source>
</evidence>